<dbReference type="GO" id="GO:0005524">
    <property type="term" value="F:ATP binding"/>
    <property type="evidence" value="ECO:0007669"/>
    <property type="project" value="InterPro"/>
</dbReference>
<dbReference type="PROSITE" id="PS50011">
    <property type="entry name" value="PROTEIN_KINASE_DOM"/>
    <property type="match status" value="1"/>
</dbReference>
<sequence length="221" mass="25112">MPREVLCITVMTELLPIAELTNPADLKIVFRDIFHCYQWLVEEAKILHPDVSAANIMFRYGSDGSVHGVLNDFDRAIRNDVLRSPSSHQRTGTAPYMAIDILRTSPPPIHQYRHDLESLYYVLVCTVGPADHPSIRDWFTLGGRQMAAVKRDFFDQVPLAPRAGFEVFLKWIKAIHIAFVRGLQEQTNNTMGWEGDKPYDDETLGGKVSFDTFSVIFEDLA</sequence>
<dbReference type="AlphaFoldDB" id="A0A9P5PNX4"/>
<dbReference type="GO" id="GO:0004672">
    <property type="term" value="F:protein kinase activity"/>
    <property type="evidence" value="ECO:0007669"/>
    <property type="project" value="InterPro"/>
</dbReference>
<dbReference type="InterPro" id="IPR000719">
    <property type="entry name" value="Prot_kinase_dom"/>
</dbReference>
<dbReference type="SUPFAM" id="SSF56112">
    <property type="entry name" value="Protein kinase-like (PK-like)"/>
    <property type="match status" value="1"/>
</dbReference>
<feature type="domain" description="Protein kinase" evidence="1">
    <location>
        <begin position="1"/>
        <end position="221"/>
    </location>
</feature>
<evidence type="ECO:0000313" key="3">
    <source>
        <dbReference type="Proteomes" id="UP000772434"/>
    </source>
</evidence>
<accession>A0A9P5PNX4</accession>
<dbReference type="InterPro" id="IPR040976">
    <property type="entry name" value="Pkinase_fungal"/>
</dbReference>
<protein>
    <recommendedName>
        <fullName evidence="1">Protein kinase domain-containing protein</fullName>
    </recommendedName>
</protein>
<dbReference type="OrthoDB" id="5569250at2759"/>
<reference evidence="2" key="1">
    <citation type="submission" date="2020-11" db="EMBL/GenBank/DDBJ databases">
        <authorList>
            <consortium name="DOE Joint Genome Institute"/>
            <person name="Ahrendt S."/>
            <person name="Riley R."/>
            <person name="Andreopoulos W."/>
            <person name="Labutti K."/>
            <person name="Pangilinan J."/>
            <person name="Ruiz-Duenas F.J."/>
            <person name="Barrasa J.M."/>
            <person name="Sanchez-Garcia M."/>
            <person name="Camarero S."/>
            <person name="Miyauchi S."/>
            <person name="Serrano A."/>
            <person name="Linde D."/>
            <person name="Babiker R."/>
            <person name="Drula E."/>
            <person name="Ayuso-Fernandez I."/>
            <person name="Pacheco R."/>
            <person name="Padilla G."/>
            <person name="Ferreira P."/>
            <person name="Barriuso J."/>
            <person name="Kellner H."/>
            <person name="Castanera R."/>
            <person name="Alfaro M."/>
            <person name="Ramirez L."/>
            <person name="Pisabarro A.G."/>
            <person name="Kuo A."/>
            <person name="Tritt A."/>
            <person name="Lipzen A."/>
            <person name="He G."/>
            <person name="Yan M."/>
            <person name="Ng V."/>
            <person name="Cullen D."/>
            <person name="Martin F."/>
            <person name="Rosso M.-N."/>
            <person name="Henrissat B."/>
            <person name="Hibbett D."/>
            <person name="Martinez A.T."/>
            <person name="Grigoriev I.V."/>
        </authorList>
    </citation>
    <scope>NUCLEOTIDE SEQUENCE</scope>
    <source>
        <strain evidence="2">AH 40177</strain>
    </source>
</reference>
<name>A0A9P5PNX4_9AGAR</name>
<organism evidence="2 3">
    <name type="scientific">Rhodocollybia butyracea</name>
    <dbReference type="NCBI Taxonomy" id="206335"/>
    <lineage>
        <taxon>Eukaryota</taxon>
        <taxon>Fungi</taxon>
        <taxon>Dikarya</taxon>
        <taxon>Basidiomycota</taxon>
        <taxon>Agaricomycotina</taxon>
        <taxon>Agaricomycetes</taxon>
        <taxon>Agaricomycetidae</taxon>
        <taxon>Agaricales</taxon>
        <taxon>Marasmiineae</taxon>
        <taxon>Omphalotaceae</taxon>
        <taxon>Rhodocollybia</taxon>
    </lineage>
</organism>
<evidence type="ECO:0000313" key="2">
    <source>
        <dbReference type="EMBL" id="KAF9065345.1"/>
    </source>
</evidence>
<proteinExistence type="predicted"/>
<keyword evidence="3" id="KW-1185">Reference proteome</keyword>
<dbReference type="Pfam" id="PF17667">
    <property type="entry name" value="Pkinase_fungal"/>
    <property type="match status" value="1"/>
</dbReference>
<dbReference type="PANTHER" id="PTHR38248">
    <property type="entry name" value="FUNK1 6"/>
    <property type="match status" value="1"/>
</dbReference>
<evidence type="ECO:0000259" key="1">
    <source>
        <dbReference type="PROSITE" id="PS50011"/>
    </source>
</evidence>
<gene>
    <name evidence="2" type="ORF">BDP27DRAFT_1332099</name>
</gene>
<dbReference type="PANTHER" id="PTHR38248:SF2">
    <property type="entry name" value="FUNK1 11"/>
    <property type="match status" value="1"/>
</dbReference>
<dbReference type="Proteomes" id="UP000772434">
    <property type="component" value="Unassembled WGS sequence"/>
</dbReference>
<dbReference type="Gene3D" id="1.10.510.10">
    <property type="entry name" value="Transferase(Phosphotransferase) domain 1"/>
    <property type="match status" value="1"/>
</dbReference>
<dbReference type="EMBL" id="JADNRY010000105">
    <property type="protein sequence ID" value="KAF9065345.1"/>
    <property type="molecule type" value="Genomic_DNA"/>
</dbReference>
<dbReference type="InterPro" id="IPR011009">
    <property type="entry name" value="Kinase-like_dom_sf"/>
</dbReference>
<comment type="caution">
    <text evidence="2">The sequence shown here is derived from an EMBL/GenBank/DDBJ whole genome shotgun (WGS) entry which is preliminary data.</text>
</comment>